<dbReference type="Proteomes" id="UP001054821">
    <property type="component" value="Chromosome 7"/>
</dbReference>
<dbReference type="InterPro" id="IPR027417">
    <property type="entry name" value="P-loop_NTPase"/>
</dbReference>
<reference evidence="1 2" key="1">
    <citation type="journal article" date="2022" name="G3 (Bethesda)">
        <title>Whole-genome sequence and methylome profiling of the almond [Prunus dulcis (Mill.) D.A. Webb] cultivar 'Nonpareil'.</title>
        <authorList>
            <person name="D'Amico-Willman K.M."/>
            <person name="Ouma W.Z."/>
            <person name="Meulia T."/>
            <person name="Sideli G.M."/>
            <person name="Gradziel T.M."/>
            <person name="Fresnedo-Ramirez J."/>
        </authorList>
    </citation>
    <scope>NUCLEOTIDE SEQUENCE [LARGE SCALE GENOMIC DNA]</scope>
    <source>
        <strain evidence="1">Clone GOH B32 T37-40</strain>
    </source>
</reference>
<proteinExistence type="predicted"/>
<dbReference type="Gene3D" id="3.40.50.300">
    <property type="entry name" value="P-loop containing nucleotide triphosphate hydrolases"/>
    <property type="match status" value="1"/>
</dbReference>
<protein>
    <submittedName>
        <fullName evidence="1">Uncharacterized protein</fullName>
    </submittedName>
</protein>
<name>A0AAD4YQE5_PRUDU</name>
<dbReference type="AlphaFoldDB" id="A0AAD4YQE5"/>
<sequence length="88" mass="9513">MNWDDLLQDSCCSDVDDFKGNVKVNRGELRSEYGGGDSELTPIHKACFPAAAHQGKDIFGAVETVAGKKLAVGLPILQFLLEEGENTM</sequence>
<organism evidence="1 2">
    <name type="scientific">Prunus dulcis</name>
    <name type="common">Almond</name>
    <name type="synonym">Amygdalus dulcis</name>
    <dbReference type="NCBI Taxonomy" id="3755"/>
    <lineage>
        <taxon>Eukaryota</taxon>
        <taxon>Viridiplantae</taxon>
        <taxon>Streptophyta</taxon>
        <taxon>Embryophyta</taxon>
        <taxon>Tracheophyta</taxon>
        <taxon>Spermatophyta</taxon>
        <taxon>Magnoliopsida</taxon>
        <taxon>eudicotyledons</taxon>
        <taxon>Gunneridae</taxon>
        <taxon>Pentapetalae</taxon>
        <taxon>rosids</taxon>
        <taxon>fabids</taxon>
        <taxon>Rosales</taxon>
        <taxon>Rosaceae</taxon>
        <taxon>Amygdaloideae</taxon>
        <taxon>Amygdaleae</taxon>
        <taxon>Prunus</taxon>
    </lineage>
</organism>
<accession>A0AAD4YQE5</accession>
<keyword evidence="2" id="KW-1185">Reference proteome</keyword>
<gene>
    <name evidence="1" type="ORF">L3X38_037443</name>
</gene>
<evidence type="ECO:0000313" key="2">
    <source>
        <dbReference type="Proteomes" id="UP001054821"/>
    </source>
</evidence>
<evidence type="ECO:0000313" key="1">
    <source>
        <dbReference type="EMBL" id="KAI5317736.1"/>
    </source>
</evidence>
<dbReference type="EMBL" id="JAJFAZ020000007">
    <property type="protein sequence ID" value="KAI5317736.1"/>
    <property type="molecule type" value="Genomic_DNA"/>
</dbReference>
<comment type="caution">
    <text evidence="1">The sequence shown here is derived from an EMBL/GenBank/DDBJ whole genome shotgun (WGS) entry which is preliminary data.</text>
</comment>
<dbReference type="SUPFAM" id="SSF52540">
    <property type="entry name" value="P-loop containing nucleoside triphosphate hydrolases"/>
    <property type="match status" value="1"/>
</dbReference>